<evidence type="ECO:0000313" key="1">
    <source>
        <dbReference type="EMBL" id="HDK38549.1"/>
    </source>
</evidence>
<name>A0A831KDR3_9GAMM</name>
<protein>
    <submittedName>
        <fullName evidence="1">Uncharacterized protein</fullName>
    </submittedName>
</protein>
<dbReference type="AlphaFoldDB" id="A0A831KDR3"/>
<organism evidence="1">
    <name type="scientific">Thiolapillus brandeum</name>
    <dbReference type="NCBI Taxonomy" id="1076588"/>
    <lineage>
        <taxon>Bacteria</taxon>
        <taxon>Pseudomonadati</taxon>
        <taxon>Pseudomonadota</taxon>
        <taxon>Gammaproteobacteria</taxon>
        <taxon>Chromatiales</taxon>
        <taxon>Sedimenticolaceae</taxon>
        <taxon>Thiolapillus</taxon>
    </lineage>
</organism>
<gene>
    <name evidence="1" type="ORF">ENG92_05990</name>
</gene>
<sequence length="85" mass="9676">MKGFHISIKNQEREDHERYYDNWVGFGKEQFLYGSIEPPWQAVMAQEIYSWKTDSAFFPASPVPGGHGSLCHIALLGTHPENHGT</sequence>
<comment type="caution">
    <text evidence="1">The sequence shown here is derived from an EMBL/GenBank/DDBJ whole genome shotgun (WGS) entry which is preliminary data.</text>
</comment>
<reference evidence="1" key="1">
    <citation type="journal article" date="2020" name="mSystems">
        <title>Genome- and Community-Level Interaction Insights into Carbon Utilization and Element Cycling Functions of Hydrothermarchaeota in Hydrothermal Sediment.</title>
        <authorList>
            <person name="Zhou Z."/>
            <person name="Liu Y."/>
            <person name="Xu W."/>
            <person name="Pan J."/>
            <person name="Luo Z.H."/>
            <person name="Li M."/>
        </authorList>
    </citation>
    <scope>NUCLEOTIDE SEQUENCE [LARGE SCALE GENOMIC DNA]</scope>
    <source>
        <strain evidence="1">HyVt-26</strain>
    </source>
</reference>
<dbReference type="Proteomes" id="UP000885822">
    <property type="component" value="Unassembled WGS sequence"/>
</dbReference>
<accession>A0A831KDR3</accession>
<proteinExistence type="predicted"/>
<dbReference type="EMBL" id="DRCV01000267">
    <property type="protein sequence ID" value="HDK38549.1"/>
    <property type="molecule type" value="Genomic_DNA"/>
</dbReference>